<dbReference type="InterPro" id="IPR020103">
    <property type="entry name" value="PsdUridine_synth_cat_dom_sf"/>
</dbReference>
<dbReference type="InterPro" id="IPR020095">
    <property type="entry name" value="PsdUridine_synth_TruA_C"/>
</dbReference>
<reference evidence="9 10" key="1">
    <citation type="submission" date="2016-11" db="EMBL/GenBank/DDBJ databases">
        <authorList>
            <person name="Manzoor S."/>
        </authorList>
    </citation>
    <scope>NUCLEOTIDE SEQUENCE [LARGE SCALE GENOMIC DNA]</scope>
    <source>
        <strain evidence="9">Clostridium ultunense strain Esp</strain>
    </source>
</reference>
<dbReference type="Gene3D" id="3.30.70.580">
    <property type="entry name" value="Pseudouridine synthase I, catalytic domain, N-terminal subdomain"/>
    <property type="match status" value="1"/>
</dbReference>
<organism evidence="9 10">
    <name type="scientific">[Clostridium] ultunense Esp</name>
    <dbReference type="NCBI Taxonomy" id="1288971"/>
    <lineage>
        <taxon>Bacteria</taxon>
        <taxon>Bacillati</taxon>
        <taxon>Bacillota</taxon>
        <taxon>Tissierellia</taxon>
        <taxon>Tissierellales</taxon>
        <taxon>Tepidimicrobiaceae</taxon>
        <taxon>Schnuerera</taxon>
    </lineage>
</organism>
<dbReference type="PIRSF" id="PIRSF001430">
    <property type="entry name" value="tRNA_psdUrid_synth"/>
    <property type="match status" value="1"/>
</dbReference>
<keyword evidence="10" id="KW-1185">Reference proteome</keyword>
<evidence type="ECO:0000256" key="7">
    <source>
        <dbReference type="RuleBase" id="RU003792"/>
    </source>
</evidence>
<accession>M1Z647</accession>
<dbReference type="Proteomes" id="UP000245423">
    <property type="component" value="Chromosome 1"/>
</dbReference>
<keyword evidence="2 4" id="KW-0819">tRNA processing</keyword>
<dbReference type="OrthoDB" id="9811823at2"/>
<dbReference type="Gene3D" id="3.30.70.660">
    <property type="entry name" value="Pseudouridine synthase I, catalytic domain, C-terminal subdomain"/>
    <property type="match status" value="1"/>
</dbReference>
<dbReference type="FunFam" id="3.30.70.580:FF:000001">
    <property type="entry name" value="tRNA pseudouridine synthase A"/>
    <property type="match status" value="1"/>
</dbReference>
<evidence type="ECO:0000313" key="10">
    <source>
        <dbReference type="Proteomes" id="UP000245423"/>
    </source>
</evidence>
<evidence type="ECO:0000256" key="5">
    <source>
        <dbReference type="PIRSR" id="PIRSR001430-1"/>
    </source>
</evidence>
<dbReference type="HOGENOM" id="CLU_014673_0_1_9"/>
<evidence type="ECO:0000256" key="3">
    <source>
        <dbReference type="ARBA" id="ARBA00023235"/>
    </source>
</evidence>
<proteinExistence type="inferred from homology"/>
<dbReference type="GO" id="GO:0003723">
    <property type="term" value="F:RNA binding"/>
    <property type="evidence" value="ECO:0007669"/>
    <property type="project" value="InterPro"/>
</dbReference>
<dbReference type="EC" id="5.4.99.12" evidence="4"/>
<feature type="domain" description="Pseudouridine synthase I TruA alpha/beta" evidence="8">
    <location>
        <begin position="8"/>
        <end position="104"/>
    </location>
</feature>
<protein>
    <recommendedName>
        <fullName evidence="4">tRNA pseudouridine synthase A</fullName>
        <ecNumber evidence="4">5.4.99.12</ecNumber>
    </recommendedName>
    <alternativeName>
        <fullName evidence="4">tRNA pseudouridine(38-40) synthase</fullName>
    </alternativeName>
    <alternativeName>
        <fullName evidence="4">tRNA pseudouridylate synthase I</fullName>
    </alternativeName>
    <alternativeName>
        <fullName evidence="4">tRNA-uridine isomerase I</fullName>
    </alternativeName>
</protein>
<evidence type="ECO:0000256" key="1">
    <source>
        <dbReference type="ARBA" id="ARBA00009375"/>
    </source>
</evidence>
<evidence type="ECO:0000256" key="6">
    <source>
        <dbReference type="PIRSR" id="PIRSR001430-2"/>
    </source>
</evidence>
<comment type="caution">
    <text evidence="4">Lacks conserved residue(s) required for the propagation of feature annotation.</text>
</comment>
<dbReference type="PANTHER" id="PTHR11142:SF0">
    <property type="entry name" value="TRNA PSEUDOURIDINE SYNTHASE-LIKE 1"/>
    <property type="match status" value="1"/>
</dbReference>
<dbReference type="PANTHER" id="PTHR11142">
    <property type="entry name" value="PSEUDOURIDYLATE SYNTHASE"/>
    <property type="match status" value="1"/>
</dbReference>
<name>M1Z647_9FIRM</name>
<keyword evidence="3 4" id="KW-0413">Isomerase</keyword>
<comment type="catalytic activity">
    <reaction evidence="4 7">
        <text>uridine(38/39/40) in tRNA = pseudouridine(38/39/40) in tRNA</text>
        <dbReference type="Rhea" id="RHEA:22376"/>
        <dbReference type="Rhea" id="RHEA-COMP:10085"/>
        <dbReference type="Rhea" id="RHEA-COMP:10087"/>
        <dbReference type="ChEBI" id="CHEBI:65314"/>
        <dbReference type="ChEBI" id="CHEBI:65315"/>
        <dbReference type="EC" id="5.4.99.12"/>
    </reaction>
</comment>
<comment type="function">
    <text evidence="4">Formation of pseudouridine at positions 38, 39 and 40 in the anticodon stem and loop of transfer RNAs.</text>
</comment>
<dbReference type="CDD" id="cd02570">
    <property type="entry name" value="PseudoU_synth_EcTruA"/>
    <property type="match status" value="1"/>
</dbReference>
<dbReference type="InterPro" id="IPR001406">
    <property type="entry name" value="PsdUridine_synth_TruA"/>
</dbReference>
<dbReference type="HAMAP" id="MF_00171">
    <property type="entry name" value="TruA"/>
    <property type="match status" value="1"/>
</dbReference>
<evidence type="ECO:0000259" key="8">
    <source>
        <dbReference type="Pfam" id="PF01416"/>
    </source>
</evidence>
<dbReference type="SUPFAM" id="SSF55120">
    <property type="entry name" value="Pseudouridine synthase"/>
    <property type="match status" value="1"/>
</dbReference>
<gene>
    <name evidence="4 9" type="primary">truA</name>
    <name evidence="9" type="ORF">CUESP1_0054</name>
</gene>
<dbReference type="AlphaFoldDB" id="M1Z647"/>
<sequence length="244" mass="28120">MVNIKLTIQYDGTSYCGWQKQKNGNSIQEEIERAIKLITGERVNLIGSGRTDSGVHAKGQVANFLTDSNIPVDRFKFALNSKLPRDISIIDSRRVDEKFHSRFDAIRKRYQYIIYNKKIRNPLYRNFAYHVPYFLNYKEMEEATKYFLGSHDFSSFMASNSNVKTTIRTIYTFTIKRTGDLIIFSIEGNGFLYNMVRIIIGTLVEIGSGKLKSDSIPYIIHSKNREAAGYTAPPEGLYLEKVFY</sequence>
<feature type="binding site" evidence="4 6">
    <location>
        <position position="110"/>
    </location>
    <ligand>
        <name>substrate</name>
    </ligand>
</feature>
<evidence type="ECO:0000256" key="4">
    <source>
        <dbReference type="HAMAP-Rule" id="MF_00171"/>
    </source>
</evidence>
<comment type="similarity">
    <text evidence="1 4 7">Belongs to the tRNA pseudouridine synthase TruA family.</text>
</comment>
<dbReference type="RefSeq" id="WP_005583221.1">
    <property type="nucleotide sequence ID" value="NZ_LT669839.1"/>
</dbReference>
<dbReference type="InterPro" id="IPR020094">
    <property type="entry name" value="TruA/RsuA/RluB/E/F_N"/>
</dbReference>
<dbReference type="InterPro" id="IPR020097">
    <property type="entry name" value="PsdUridine_synth_TruA_a/b_dom"/>
</dbReference>
<dbReference type="GO" id="GO:0031119">
    <property type="term" value="P:tRNA pseudouridine synthesis"/>
    <property type="evidence" value="ECO:0007669"/>
    <property type="project" value="UniProtKB-UniRule"/>
</dbReference>
<evidence type="ECO:0000256" key="2">
    <source>
        <dbReference type="ARBA" id="ARBA00022694"/>
    </source>
</evidence>
<feature type="active site" description="Nucleophile" evidence="4 5">
    <location>
        <position position="52"/>
    </location>
</feature>
<comment type="subunit">
    <text evidence="4">Homodimer.</text>
</comment>
<feature type="domain" description="Pseudouridine synthase I TruA alpha/beta" evidence="8">
    <location>
        <begin position="143"/>
        <end position="244"/>
    </location>
</feature>
<evidence type="ECO:0000313" key="9">
    <source>
        <dbReference type="EMBL" id="SHD75453.1"/>
    </source>
</evidence>
<dbReference type="Pfam" id="PF01416">
    <property type="entry name" value="PseudoU_synth_1"/>
    <property type="match status" value="2"/>
</dbReference>
<dbReference type="GO" id="GO:0160147">
    <property type="term" value="F:tRNA pseudouridine(38-40) synthase activity"/>
    <property type="evidence" value="ECO:0007669"/>
    <property type="project" value="UniProtKB-EC"/>
</dbReference>
<dbReference type="EMBL" id="LT669839">
    <property type="protein sequence ID" value="SHD75453.1"/>
    <property type="molecule type" value="Genomic_DNA"/>
</dbReference>
<dbReference type="NCBIfam" id="TIGR00071">
    <property type="entry name" value="hisT_truA"/>
    <property type="match status" value="1"/>
</dbReference>